<keyword evidence="3" id="KW-0999">Mitochondrion inner membrane</keyword>
<protein>
    <submittedName>
        <fullName evidence="9">Uncharacterized protein</fullName>
    </submittedName>
</protein>
<sequence length="52" mass="6072">MPTGMSWATYLKMFAASLLTMCAGTEVVHRYHQQDKFSEVKYLIQSHICDRF</sequence>
<evidence type="ECO:0000256" key="2">
    <source>
        <dbReference type="ARBA" id="ARBA00022692"/>
    </source>
</evidence>
<proteinExistence type="inferred from homology"/>
<keyword evidence="2" id="KW-0812">Transmembrane</keyword>
<name>A0A8C0L8M3_CANLU</name>
<keyword evidence="8" id="KW-0732">Signal</keyword>
<comment type="similarity">
    <text evidence="7">Belongs to the UQCC6 family.</text>
</comment>
<reference evidence="9" key="1">
    <citation type="submission" date="2025-08" db="UniProtKB">
        <authorList>
            <consortium name="Ensembl"/>
        </authorList>
    </citation>
    <scope>IDENTIFICATION</scope>
</reference>
<feature type="chain" id="PRO_5034421645" evidence="8">
    <location>
        <begin position="25"/>
        <end position="52"/>
    </location>
</feature>
<organism evidence="9 10">
    <name type="scientific">Canis lupus dingo</name>
    <name type="common">dingo</name>
    <dbReference type="NCBI Taxonomy" id="286419"/>
    <lineage>
        <taxon>Eukaryota</taxon>
        <taxon>Metazoa</taxon>
        <taxon>Chordata</taxon>
        <taxon>Craniata</taxon>
        <taxon>Vertebrata</taxon>
        <taxon>Euteleostomi</taxon>
        <taxon>Mammalia</taxon>
        <taxon>Eutheria</taxon>
        <taxon>Laurasiatheria</taxon>
        <taxon>Carnivora</taxon>
        <taxon>Caniformia</taxon>
        <taxon>Canidae</taxon>
        <taxon>Canis</taxon>
    </lineage>
</organism>
<dbReference type="Ensembl" id="ENSCAFT00020030370.1">
    <property type="protein sequence ID" value="ENSCAFP00020026281.1"/>
    <property type="gene ID" value="ENSCAFG00020020650.1"/>
</dbReference>
<dbReference type="GO" id="GO:0034551">
    <property type="term" value="P:mitochondrial respiratory chain complex III assembly"/>
    <property type="evidence" value="ECO:0007669"/>
    <property type="project" value="InterPro"/>
</dbReference>
<keyword evidence="4" id="KW-1133">Transmembrane helix</keyword>
<evidence type="ECO:0000256" key="6">
    <source>
        <dbReference type="ARBA" id="ARBA00023136"/>
    </source>
</evidence>
<evidence type="ECO:0000256" key="4">
    <source>
        <dbReference type="ARBA" id="ARBA00022989"/>
    </source>
</evidence>
<feature type="signal peptide" evidence="8">
    <location>
        <begin position="1"/>
        <end position="24"/>
    </location>
</feature>
<evidence type="ECO:0000256" key="1">
    <source>
        <dbReference type="ARBA" id="ARBA00004434"/>
    </source>
</evidence>
<evidence type="ECO:0000256" key="5">
    <source>
        <dbReference type="ARBA" id="ARBA00023128"/>
    </source>
</evidence>
<keyword evidence="10" id="KW-1185">Reference proteome</keyword>
<dbReference type="GeneTree" id="ENSGT00940000173873"/>
<evidence type="ECO:0000313" key="10">
    <source>
        <dbReference type="Proteomes" id="UP000694391"/>
    </source>
</evidence>
<comment type="subcellular location">
    <subcellularLocation>
        <location evidence="1">Mitochondrion inner membrane</location>
        <topology evidence="1">Single-pass membrane protein</topology>
    </subcellularLocation>
</comment>
<evidence type="ECO:0000313" key="9">
    <source>
        <dbReference type="Ensembl" id="ENSCAFP00020026281.1"/>
    </source>
</evidence>
<accession>A0A8C0L8M3</accession>
<dbReference type="AlphaFoldDB" id="A0A8C0L8M3"/>
<evidence type="ECO:0000256" key="3">
    <source>
        <dbReference type="ARBA" id="ARBA00022792"/>
    </source>
</evidence>
<dbReference type="Pfam" id="PF14990">
    <property type="entry name" value="DUF4516"/>
    <property type="match status" value="1"/>
</dbReference>
<keyword evidence="6" id="KW-0472">Membrane</keyword>
<reference evidence="9" key="2">
    <citation type="submission" date="2025-09" db="UniProtKB">
        <authorList>
            <consortium name="Ensembl"/>
        </authorList>
    </citation>
    <scope>IDENTIFICATION</scope>
</reference>
<dbReference type="PANTHER" id="PTHR28492:SF1">
    <property type="entry name" value="UBIQUINOL-CYTOCHROME-C REDUCTASE COMPLEX ASSEMBLY FACTOR 6"/>
    <property type="match status" value="1"/>
</dbReference>
<dbReference type="PANTHER" id="PTHR28492">
    <property type="entry name" value="HYPOTHETICAL PROTEIN LOC691921"/>
    <property type="match status" value="1"/>
</dbReference>
<keyword evidence="5" id="KW-0496">Mitochondrion</keyword>
<evidence type="ECO:0000256" key="7">
    <source>
        <dbReference type="ARBA" id="ARBA00044944"/>
    </source>
</evidence>
<dbReference type="InterPro" id="IPR027858">
    <property type="entry name" value="BRAWNIN"/>
</dbReference>
<dbReference type="Proteomes" id="UP000694391">
    <property type="component" value="Unplaced"/>
</dbReference>
<evidence type="ECO:0000256" key="8">
    <source>
        <dbReference type="SAM" id="SignalP"/>
    </source>
</evidence>
<dbReference type="GO" id="GO:0005743">
    <property type="term" value="C:mitochondrial inner membrane"/>
    <property type="evidence" value="ECO:0007669"/>
    <property type="project" value="UniProtKB-SubCell"/>
</dbReference>